<dbReference type="KEGG" id="acx:Achr_24030"/>
<dbReference type="Proteomes" id="UP000068210">
    <property type="component" value="Chromosome"/>
</dbReference>
<evidence type="ECO:0000313" key="1">
    <source>
        <dbReference type="EMBL" id="AJE21840.1"/>
    </source>
</evidence>
<dbReference type="EMBL" id="CP010415">
    <property type="protein sequence ID" value="AJE21840.1"/>
    <property type="molecule type" value="Genomic_DNA"/>
</dbReference>
<organism evidence="1 2">
    <name type="scientific">Azotobacter chroococcum NCIMB 8003</name>
    <dbReference type="NCBI Taxonomy" id="1328314"/>
    <lineage>
        <taxon>Bacteria</taxon>
        <taxon>Pseudomonadati</taxon>
        <taxon>Pseudomonadota</taxon>
        <taxon>Gammaproteobacteria</taxon>
        <taxon>Pseudomonadales</taxon>
        <taxon>Pseudomonadaceae</taxon>
        <taxon>Azotobacter</taxon>
    </lineage>
</organism>
<name>A0A0C4WQJ3_9GAMM</name>
<dbReference type="HOGENOM" id="CLU_1255065_0_0_6"/>
<sequence>MTFIATVSMGDCVILAADRATFYVGAGISIPSAHMERKIAGNRHGYITAAGFVELIRPVKERFVAEAPGSLETVMRIIADEQERFRRRNYLKAVVESRVKSCSWILTLPVSLEEKSILAAVYDYASDGLLALAKGHSIFNYPSDVAEHEKRHVESMAAEFSFGWRGEGSSLQDIRHNLSLILAIAGYLRGRGRCLTSQIDFAVHAVGWRKEVDSGLFLEKGLSSC</sequence>
<proteinExistence type="predicted"/>
<evidence type="ECO:0000313" key="2">
    <source>
        <dbReference type="Proteomes" id="UP000068210"/>
    </source>
</evidence>
<accession>A0A0C4WQJ3</accession>
<keyword evidence="2" id="KW-1185">Reference proteome</keyword>
<dbReference type="AlphaFoldDB" id="A0A0C4WQJ3"/>
<protein>
    <submittedName>
        <fullName evidence="1">Uncharacterized protein</fullName>
    </submittedName>
</protein>
<gene>
    <name evidence="1" type="ORF">Achr_24030</name>
</gene>
<dbReference type="RefSeq" id="WP_227028721.1">
    <property type="nucleotide sequence ID" value="NZ_CP010415.1"/>
</dbReference>
<reference evidence="1 2" key="1">
    <citation type="journal article" date="2015" name="PLoS ONE">
        <title>Azotobacter Genomes: The Genome of Azotobacter chroococcum NCIMB 8003 (ATCC 4412).</title>
        <authorList>
            <person name="Robson R.L."/>
            <person name="Jones R."/>
            <person name="Robson R.M."/>
            <person name="Schwartz A."/>
            <person name="Richardson T.H."/>
        </authorList>
    </citation>
    <scope>NUCLEOTIDE SEQUENCE [LARGE SCALE GENOMIC DNA]</scope>
    <source>
        <strain evidence="1 2">NCIMB 8003</strain>
    </source>
</reference>